<evidence type="ECO:0000313" key="9">
    <source>
        <dbReference type="Proteomes" id="UP001165366"/>
    </source>
</evidence>
<evidence type="ECO:0000256" key="1">
    <source>
        <dbReference type="ARBA" id="ARBA00001974"/>
    </source>
</evidence>
<dbReference type="PANTHER" id="PTHR42784:SF1">
    <property type="entry name" value="PYRANOSE 2-OXIDASE"/>
    <property type="match status" value="1"/>
</dbReference>
<comment type="caution">
    <text evidence="8">The sequence shown here is derived from an EMBL/GenBank/DDBJ whole genome shotgun (WGS) entry which is preliminary data.</text>
</comment>
<dbReference type="SUPFAM" id="SSF51905">
    <property type="entry name" value="FAD/NAD(P)-binding domain"/>
    <property type="match status" value="1"/>
</dbReference>
<evidence type="ECO:0000259" key="7">
    <source>
        <dbReference type="Pfam" id="PF05199"/>
    </source>
</evidence>
<dbReference type="RefSeq" id="WP_237855064.1">
    <property type="nucleotide sequence ID" value="NZ_JAKLWS010000019.1"/>
</dbReference>
<reference evidence="8" key="2">
    <citation type="submission" date="2024-05" db="EMBL/GenBank/DDBJ databases">
        <title>Rhodohalobacter halophilus gen. nov., sp. nov., a moderately halophilic member of the family Balneolaceae.</title>
        <authorList>
            <person name="Xia J."/>
        </authorList>
    </citation>
    <scope>NUCLEOTIDE SEQUENCE</scope>
    <source>
        <strain evidence="8">WB101</strain>
    </source>
</reference>
<name>A0ABS9KFR8_9BACT</name>
<organism evidence="8 9">
    <name type="scientific">Rhodohalobacter sulfatireducens</name>
    <dbReference type="NCBI Taxonomy" id="2911366"/>
    <lineage>
        <taxon>Bacteria</taxon>
        <taxon>Pseudomonadati</taxon>
        <taxon>Balneolota</taxon>
        <taxon>Balneolia</taxon>
        <taxon>Balneolales</taxon>
        <taxon>Balneolaceae</taxon>
        <taxon>Rhodohalobacter</taxon>
    </lineage>
</organism>
<dbReference type="InterPro" id="IPR007867">
    <property type="entry name" value="GMC_OxRtase_C"/>
</dbReference>
<feature type="domain" description="Glucose-methanol-choline oxidoreductase C-terminal" evidence="7">
    <location>
        <begin position="366"/>
        <end position="486"/>
    </location>
</feature>
<dbReference type="Pfam" id="PF05199">
    <property type="entry name" value="GMC_oxred_C"/>
    <property type="match status" value="1"/>
</dbReference>
<comment type="similarity">
    <text evidence="2">Belongs to the GMC oxidoreductase family.</text>
</comment>
<reference evidence="8" key="1">
    <citation type="submission" date="2022-01" db="EMBL/GenBank/DDBJ databases">
        <authorList>
            <person name="Wang Y."/>
        </authorList>
    </citation>
    <scope>NUCLEOTIDE SEQUENCE</scope>
    <source>
        <strain evidence="8">WB101</strain>
    </source>
</reference>
<evidence type="ECO:0000313" key="8">
    <source>
        <dbReference type="EMBL" id="MCG2589704.1"/>
    </source>
</evidence>
<keyword evidence="5" id="KW-0560">Oxidoreductase</keyword>
<comment type="cofactor">
    <cofactor evidence="1">
        <name>FAD</name>
        <dbReference type="ChEBI" id="CHEBI:57692"/>
    </cofactor>
</comment>
<dbReference type="InterPro" id="IPR002938">
    <property type="entry name" value="FAD-bd"/>
</dbReference>
<keyword evidence="9" id="KW-1185">Reference proteome</keyword>
<feature type="domain" description="FAD-binding" evidence="6">
    <location>
        <begin position="16"/>
        <end position="46"/>
    </location>
</feature>
<proteinExistence type="inferred from homology"/>
<dbReference type="Pfam" id="PF01494">
    <property type="entry name" value="FAD_binding_3"/>
    <property type="match status" value="1"/>
</dbReference>
<dbReference type="InterPro" id="IPR051473">
    <property type="entry name" value="P2Ox-like"/>
</dbReference>
<dbReference type="EMBL" id="JAKLWS010000019">
    <property type="protein sequence ID" value="MCG2589704.1"/>
    <property type="molecule type" value="Genomic_DNA"/>
</dbReference>
<evidence type="ECO:0000256" key="5">
    <source>
        <dbReference type="ARBA" id="ARBA00023002"/>
    </source>
</evidence>
<evidence type="ECO:0000256" key="4">
    <source>
        <dbReference type="ARBA" id="ARBA00022827"/>
    </source>
</evidence>
<accession>A0ABS9KFR8</accession>
<sequence>MKLFDANNIHQEKIESDVCIVGAGPAGISLAVKLRNSGLNVVIAESGGLKKNDRANDLNCLDIKSNFIYRDGESERNRQIGGTANLWTGRVVPFVFKESLDKEWEGLLENVLPYYDDAFKTFGIDPSIKNNHQHNDGELYAYWAQKTERFNDKSHLFDKNNNVGVYYNLSCVGDPVFKEKEIQELSFMNRKQEKILIESHCFVFAMGTIENVRLLLMIREKLTEFQKCELKNLGRFMMDHPRIWHGDVQRLTDESAISKYQIKRDRWGFYKTGVRNEPGNCRAYCNFMKSRSRLNTLIDFIPYESFQYSFRKLLAREKGVFKSFASQLLAWPLIRKRSRVNTILENYFNDDPELNFNIMTYCEQRPREKNHLKLKNEKDKNGLPIPVLINQMHKIELEEVLNFYSFLEDYLQRLNCRLTYDSEYLLNPVNYTDAAHLMGGTRYSNQSDRSVLEQDLSVKGIQNLHVSGSSVFPTGSVENPTHLIVSISCYLAEVLIRKFK</sequence>
<evidence type="ECO:0000256" key="2">
    <source>
        <dbReference type="ARBA" id="ARBA00010790"/>
    </source>
</evidence>
<gene>
    <name evidence="8" type="ORF">L6773_14080</name>
</gene>
<evidence type="ECO:0000259" key="6">
    <source>
        <dbReference type="Pfam" id="PF01494"/>
    </source>
</evidence>
<evidence type="ECO:0000256" key="3">
    <source>
        <dbReference type="ARBA" id="ARBA00022630"/>
    </source>
</evidence>
<protein>
    <submittedName>
        <fullName evidence="8">GMC oxidoreductase</fullName>
    </submittedName>
</protein>
<keyword evidence="4" id="KW-0274">FAD</keyword>
<keyword evidence="3" id="KW-0285">Flavoprotein</keyword>
<dbReference type="Gene3D" id="3.50.50.60">
    <property type="entry name" value="FAD/NAD(P)-binding domain"/>
    <property type="match status" value="2"/>
</dbReference>
<dbReference type="InterPro" id="IPR036188">
    <property type="entry name" value="FAD/NAD-bd_sf"/>
</dbReference>
<dbReference type="PANTHER" id="PTHR42784">
    <property type="entry name" value="PYRANOSE 2-OXIDASE"/>
    <property type="match status" value="1"/>
</dbReference>
<dbReference type="Proteomes" id="UP001165366">
    <property type="component" value="Unassembled WGS sequence"/>
</dbReference>